<reference evidence="1" key="1">
    <citation type="submission" date="2021-06" db="EMBL/GenBank/DDBJ databases">
        <authorList>
            <person name="Rolland C."/>
        </authorList>
    </citation>
    <scope>NUCLEOTIDE SEQUENCE</scope>
    <source>
        <strain evidence="1">347.936635</strain>
    </source>
</reference>
<evidence type="ECO:0000313" key="1">
    <source>
        <dbReference type="EMBL" id="QYA18445.1"/>
    </source>
</evidence>
<name>A0A8F8KPK1_9VIRU</name>
<accession>A0A8F8KPK1</accession>
<gene>
    <name evidence="1" type="ORF">KOM_12_176</name>
</gene>
<sequence length="122" mass="14276">MQRERQAVNDLLCSISSLFPEFKVSICKFETHKCPDNFSALAHLWVKYLDTEFVHIELEHKWGDSNMYVQLYTKGRHCTDIKKIDALREMITNRIKNTLQYKVVELEQLVLSGAPMTISQLN</sequence>
<dbReference type="EMBL" id="MZ420154">
    <property type="protein sequence ID" value="QYA18445.1"/>
    <property type="molecule type" value="Genomic_DNA"/>
</dbReference>
<proteinExistence type="predicted"/>
<organism evidence="1">
    <name type="scientific">Clandestinovirus</name>
    <dbReference type="NCBI Taxonomy" id="2831644"/>
    <lineage>
        <taxon>Viruses</taxon>
    </lineage>
</organism>
<protein>
    <submittedName>
        <fullName evidence="1">Uncharacterized protein</fullName>
    </submittedName>
</protein>